<keyword evidence="4" id="KW-0547">Nucleotide-binding</keyword>
<sequence length="208" mass="20960">MSGTSPRSPRLLGRSASVILASAGLVLLAACSSPEPQATPSPTASPSATAEPTTEPTATNEPTATPDAFSADCTQLLSNDDVYAYNPNVGAAPDFEPTTAAALAVVESGGVACGLLNQSSGATVEFAVAKPGEAVLSQRNDEAAVNSTWVPTYGTPPDVDGYFSATGGHGEAQAFTGPFWIVVDSTEFLEPGDAASLVEAIRANIASL</sequence>
<keyword evidence="5" id="KW-1185">Reference proteome</keyword>
<dbReference type="Proteomes" id="UP000581087">
    <property type="component" value="Unassembled WGS sequence"/>
</dbReference>
<evidence type="ECO:0000313" key="4">
    <source>
        <dbReference type="EMBL" id="RXZ87252.1"/>
    </source>
</evidence>
<name>A0A4Q2MB66_9MICO</name>
<feature type="signal peptide" evidence="2">
    <location>
        <begin position="1"/>
        <end position="38"/>
    </location>
</feature>
<evidence type="ECO:0000313" key="6">
    <source>
        <dbReference type="Proteomes" id="UP000581087"/>
    </source>
</evidence>
<feature type="region of interest" description="Disordered" evidence="1">
    <location>
        <begin position="33"/>
        <end position="67"/>
    </location>
</feature>
<dbReference type="OrthoDB" id="5122815at2"/>
<dbReference type="AlphaFoldDB" id="A0A4Q2MB66"/>
<keyword evidence="4" id="KW-0067">ATP-binding</keyword>
<keyword evidence="2" id="KW-0732">Signal</keyword>
<feature type="compositionally biased region" description="Low complexity" evidence="1">
    <location>
        <begin position="33"/>
        <end position="66"/>
    </location>
</feature>
<evidence type="ECO:0000313" key="3">
    <source>
        <dbReference type="EMBL" id="NYD66582.1"/>
    </source>
</evidence>
<gene>
    <name evidence="3" type="ORF">BJ972_001101</name>
    <name evidence="4" type="ORF">ESP50_04845</name>
</gene>
<dbReference type="RefSeq" id="WP_129172827.1">
    <property type="nucleotide sequence ID" value="NZ_JACCBI010000001.1"/>
</dbReference>
<evidence type="ECO:0000256" key="2">
    <source>
        <dbReference type="SAM" id="SignalP"/>
    </source>
</evidence>
<feature type="chain" id="PRO_5036356937" evidence="2">
    <location>
        <begin position="39"/>
        <end position="208"/>
    </location>
</feature>
<reference evidence="3 6" key="2">
    <citation type="submission" date="2020-07" db="EMBL/GenBank/DDBJ databases">
        <title>Sequencing the genomes of 1000 actinobacteria strains.</title>
        <authorList>
            <person name="Klenk H.-P."/>
        </authorList>
    </citation>
    <scope>NUCLEOTIDE SEQUENCE [LARGE SCALE GENOMIC DNA]</scope>
    <source>
        <strain evidence="3 6">DSM 23870</strain>
    </source>
</reference>
<dbReference type="PROSITE" id="PS51257">
    <property type="entry name" value="PROKAR_LIPOPROTEIN"/>
    <property type="match status" value="1"/>
</dbReference>
<dbReference type="EMBL" id="JACCBI010000001">
    <property type="protein sequence ID" value="NYD66582.1"/>
    <property type="molecule type" value="Genomic_DNA"/>
</dbReference>
<evidence type="ECO:0000313" key="5">
    <source>
        <dbReference type="Proteomes" id="UP000292686"/>
    </source>
</evidence>
<reference evidence="4 5" key="1">
    <citation type="submission" date="2019-01" db="EMBL/GenBank/DDBJ databases">
        <title>Agromyces.</title>
        <authorList>
            <person name="Li J."/>
        </authorList>
    </citation>
    <scope>NUCLEOTIDE SEQUENCE [LARGE SCALE GENOMIC DNA]</scope>
    <source>
        <strain evidence="4 5">DSM 23870</strain>
    </source>
</reference>
<protein>
    <submittedName>
        <fullName evidence="4">Iron ABC transporter ATP-binding protein</fullName>
    </submittedName>
</protein>
<dbReference type="GO" id="GO:0005524">
    <property type="term" value="F:ATP binding"/>
    <property type="evidence" value="ECO:0007669"/>
    <property type="project" value="UniProtKB-KW"/>
</dbReference>
<proteinExistence type="predicted"/>
<accession>A0A4Q2MB66</accession>
<dbReference type="Proteomes" id="UP000292686">
    <property type="component" value="Unassembled WGS sequence"/>
</dbReference>
<comment type="caution">
    <text evidence="4">The sequence shown here is derived from an EMBL/GenBank/DDBJ whole genome shotgun (WGS) entry which is preliminary data.</text>
</comment>
<dbReference type="EMBL" id="SDPM01000002">
    <property type="protein sequence ID" value="RXZ87252.1"/>
    <property type="molecule type" value="Genomic_DNA"/>
</dbReference>
<evidence type="ECO:0000256" key="1">
    <source>
        <dbReference type="SAM" id="MobiDB-lite"/>
    </source>
</evidence>
<organism evidence="4 5">
    <name type="scientific">Agromyces atrinae</name>
    <dbReference type="NCBI Taxonomy" id="592376"/>
    <lineage>
        <taxon>Bacteria</taxon>
        <taxon>Bacillati</taxon>
        <taxon>Actinomycetota</taxon>
        <taxon>Actinomycetes</taxon>
        <taxon>Micrococcales</taxon>
        <taxon>Microbacteriaceae</taxon>
        <taxon>Agromyces</taxon>
    </lineage>
</organism>